<name>A0A6N4A648_OENOE</name>
<comment type="similarity">
    <text evidence="4 10">Belongs to the LeuD family. LeuD type 1 subfamily.</text>
</comment>
<dbReference type="GO" id="GO:0003861">
    <property type="term" value="F:3-isopropylmalate dehydratase activity"/>
    <property type="evidence" value="ECO:0007669"/>
    <property type="project" value="UniProtKB-UniRule"/>
</dbReference>
<accession>A0A6N4A648</accession>
<protein>
    <recommendedName>
        <fullName evidence="10">3-isopropylmalate dehydratase small subunit</fullName>
        <ecNumber evidence="10">4.2.1.33</ecNumber>
    </recommendedName>
    <alternativeName>
        <fullName evidence="10">Alpha-IPM isomerase</fullName>
        <shortName evidence="10">IPMI</shortName>
    </alternativeName>
    <alternativeName>
        <fullName evidence="10">Isopropylmalate isomerase</fullName>
    </alternativeName>
</protein>
<dbReference type="EMBL" id="LR031358">
    <property type="protein sequence ID" value="VDB99140.1"/>
    <property type="molecule type" value="Genomic_DNA"/>
</dbReference>
<evidence type="ECO:0000256" key="4">
    <source>
        <dbReference type="ARBA" id="ARBA00009845"/>
    </source>
</evidence>
<evidence type="ECO:0000256" key="9">
    <source>
        <dbReference type="ARBA" id="ARBA00023304"/>
    </source>
</evidence>
<comment type="function">
    <text evidence="2 10">Catalyzes the isomerization between 2-isopropylmalate and 3-isopropylmalate, via the formation of 2-isopropylmaleate.</text>
</comment>
<dbReference type="Proteomes" id="UP000181728">
    <property type="component" value="Unassembled WGS sequence"/>
</dbReference>
<organism evidence="12 14">
    <name type="scientific">Oenococcus oeni</name>
    <name type="common">Leuconostoc oenos</name>
    <dbReference type="NCBI Taxonomy" id="1247"/>
    <lineage>
        <taxon>Bacteria</taxon>
        <taxon>Bacillati</taxon>
        <taxon>Bacillota</taxon>
        <taxon>Bacilli</taxon>
        <taxon>Lactobacillales</taxon>
        <taxon>Lactobacillaceae</taxon>
        <taxon>Oenococcus</taxon>
    </lineage>
</organism>
<dbReference type="HAMAP" id="MF_01031">
    <property type="entry name" value="LeuD_type1"/>
    <property type="match status" value="1"/>
</dbReference>
<feature type="domain" description="Aconitase A/isopropylmalate dehydratase small subunit swivel" evidence="11">
    <location>
        <begin position="2"/>
        <end position="124"/>
    </location>
</feature>
<sequence length="195" mass="22569">MKKITTINSGVIPLMRDNIDTDQIIPKQFLKNILKSGYGRNLFYDWRYKATSKEANPDFILNKPEYKQAQILVTGENFGCGSSREHAVWALKDYGFQVVIAGSYSDIFYMNSTKNGLLAIELPKKDRTILASIPAKEKIIVDLPRQQVRYEKYQFDFSINPLWKHKFINGLDDIAITMNYAKKIEAYEKKIPNFN</sequence>
<dbReference type="Pfam" id="PF00694">
    <property type="entry name" value="Aconitase_C"/>
    <property type="match status" value="1"/>
</dbReference>
<dbReference type="InterPro" id="IPR033940">
    <property type="entry name" value="IPMI_Swivel"/>
</dbReference>
<evidence type="ECO:0000256" key="2">
    <source>
        <dbReference type="ARBA" id="ARBA00002695"/>
    </source>
</evidence>
<evidence type="ECO:0000313" key="12">
    <source>
        <dbReference type="EMBL" id="OIM20511.1"/>
    </source>
</evidence>
<reference evidence="12 14" key="1">
    <citation type="journal article" date="2016" name="BMC Genomics">
        <title>Consensus pan-genome assembly of the specialised wine bacterium Oenococcus oeni.</title>
        <authorList>
            <person name="Sternes P.R."/>
            <person name="Borneman A.R."/>
        </authorList>
    </citation>
    <scope>NUCLEOTIDE SEQUENCE [LARGE SCALE GENOMIC DNA]</scope>
    <source>
        <strain evidence="12 14">AWRIB661</strain>
    </source>
</reference>
<comment type="subunit">
    <text evidence="5 10">Heterodimer of LeuC and LeuD.</text>
</comment>
<gene>
    <name evidence="10 13" type="primary">leuD</name>
    <name evidence="12" type="ORF">ATX59_08550</name>
    <name evidence="13" type="ORF">OENI_1752</name>
</gene>
<keyword evidence="8 10" id="KW-0456">Lyase</keyword>
<dbReference type="EC" id="4.2.1.33" evidence="10"/>
<evidence type="ECO:0000313" key="13">
    <source>
        <dbReference type="EMBL" id="VDB99140.1"/>
    </source>
</evidence>
<dbReference type="GO" id="GO:0009316">
    <property type="term" value="C:3-isopropylmalate dehydratase complex"/>
    <property type="evidence" value="ECO:0007669"/>
    <property type="project" value="InterPro"/>
</dbReference>
<dbReference type="InterPro" id="IPR015928">
    <property type="entry name" value="Aconitase/3IPM_dehydase_swvl"/>
</dbReference>
<dbReference type="EMBL" id="MLOK01000055">
    <property type="protein sequence ID" value="OIM20511.1"/>
    <property type="molecule type" value="Genomic_DNA"/>
</dbReference>
<evidence type="ECO:0000256" key="1">
    <source>
        <dbReference type="ARBA" id="ARBA00000491"/>
    </source>
</evidence>
<dbReference type="SUPFAM" id="SSF52016">
    <property type="entry name" value="LeuD/IlvD-like"/>
    <property type="match status" value="1"/>
</dbReference>
<evidence type="ECO:0000256" key="10">
    <source>
        <dbReference type="HAMAP-Rule" id="MF_01031"/>
    </source>
</evidence>
<dbReference type="RefSeq" id="WP_002823377.1">
    <property type="nucleotide sequence ID" value="NZ_CP027431.1"/>
</dbReference>
<keyword evidence="7 10" id="KW-0028">Amino-acid biosynthesis</keyword>
<comment type="catalytic activity">
    <reaction evidence="1 10">
        <text>(2R,3S)-3-isopropylmalate = (2S)-2-isopropylmalate</text>
        <dbReference type="Rhea" id="RHEA:32287"/>
        <dbReference type="ChEBI" id="CHEBI:1178"/>
        <dbReference type="ChEBI" id="CHEBI:35121"/>
        <dbReference type="EC" id="4.2.1.33"/>
    </reaction>
</comment>
<dbReference type="PANTHER" id="PTHR43345">
    <property type="entry name" value="3-ISOPROPYLMALATE DEHYDRATASE SMALL SUBUNIT 2-RELATED-RELATED"/>
    <property type="match status" value="1"/>
</dbReference>
<dbReference type="PANTHER" id="PTHR43345:SF5">
    <property type="entry name" value="3-ISOPROPYLMALATE DEHYDRATASE SMALL SUBUNIT"/>
    <property type="match status" value="1"/>
</dbReference>
<evidence type="ECO:0000256" key="7">
    <source>
        <dbReference type="ARBA" id="ARBA00022605"/>
    </source>
</evidence>
<dbReference type="NCBIfam" id="NF002458">
    <property type="entry name" value="PRK01641.1"/>
    <property type="match status" value="1"/>
</dbReference>
<evidence type="ECO:0000256" key="3">
    <source>
        <dbReference type="ARBA" id="ARBA00004729"/>
    </source>
</evidence>
<evidence type="ECO:0000313" key="14">
    <source>
        <dbReference type="Proteomes" id="UP000181728"/>
    </source>
</evidence>
<dbReference type="Proteomes" id="UP000294726">
    <property type="component" value="Chromosome"/>
</dbReference>
<keyword evidence="9 10" id="KW-0100">Branched-chain amino acid biosynthesis</keyword>
<dbReference type="InterPro" id="IPR050075">
    <property type="entry name" value="LeuD"/>
</dbReference>
<dbReference type="GO" id="GO:0009098">
    <property type="term" value="P:L-leucine biosynthetic process"/>
    <property type="evidence" value="ECO:0007669"/>
    <property type="project" value="UniProtKB-UniRule"/>
</dbReference>
<evidence type="ECO:0000259" key="11">
    <source>
        <dbReference type="Pfam" id="PF00694"/>
    </source>
</evidence>
<dbReference type="Gene3D" id="3.20.19.10">
    <property type="entry name" value="Aconitase, domain 4"/>
    <property type="match status" value="1"/>
</dbReference>
<dbReference type="CDD" id="cd01577">
    <property type="entry name" value="IPMI_Swivel"/>
    <property type="match status" value="1"/>
</dbReference>
<dbReference type="InterPro" id="IPR000573">
    <property type="entry name" value="AconitaseA/IPMdHydase_ssu_swvl"/>
</dbReference>
<keyword evidence="6 10" id="KW-0432">Leucine biosynthesis</keyword>
<evidence type="ECO:0000313" key="15">
    <source>
        <dbReference type="Proteomes" id="UP000294726"/>
    </source>
</evidence>
<proteinExistence type="inferred from homology"/>
<comment type="pathway">
    <text evidence="3 10">Amino-acid biosynthesis; L-leucine biosynthesis; L-leucine from 3-methyl-2-oxobutanoate: step 2/4.</text>
</comment>
<evidence type="ECO:0000256" key="5">
    <source>
        <dbReference type="ARBA" id="ARBA00011271"/>
    </source>
</evidence>
<evidence type="ECO:0000256" key="6">
    <source>
        <dbReference type="ARBA" id="ARBA00022430"/>
    </source>
</evidence>
<evidence type="ECO:0000256" key="8">
    <source>
        <dbReference type="ARBA" id="ARBA00023239"/>
    </source>
</evidence>
<dbReference type="NCBIfam" id="TIGR00171">
    <property type="entry name" value="leuD"/>
    <property type="match status" value="1"/>
</dbReference>
<dbReference type="InterPro" id="IPR004431">
    <property type="entry name" value="3-IsopropMal_deHydase_ssu"/>
</dbReference>
<dbReference type="UniPathway" id="UPA00048">
    <property type="reaction ID" value="UER00071"/>
</dbReference>
<dbReference type="AlphaFoldDB" id="A0A6N4A648"/>
<reference evidence="13 15" key="2">
    <citation type="submission" date="2018-08" db="EMBL/GenBank/DDBJ databases">
        <authorList>
            <person name="Lorentzen P. G. S. M."/>
        </authorList>
    </citation>
    <scope>NUCLEOTIDE SEQUENCE [LARGE SCALE GENOMIC DNA]</scope>
    <source>
        <strain evidence="13 15">CRBO_1381</strain>
    </source>
</reference>
<dbReference type="FunFam" id="3.20.19.10:FF:000003">
    <property type="entry name" value="3-isopropylmalate dehydratase small subunit"/>
    <property type="match status" value="1"/>
</dbReference>